<dbReference type="InterPro" id="IPR015424">
    <property type="entry name" value="PyrdxlP-dep_Trfase"/>
</dbReference>
<dbReference type="Gene3D" id="3.40.640.10">
    <property type="entry name" value="Type I PLP-dependent aspartate aminotransferase-like (Major domain)"/>
    <property type="match status" value="1"/>
</dbReference>
<dbReference type="InterPro" id="IPR004839">
    <property type="entry name" value="Aminotransferase_I/II_large"/>
</dbReference>
<reference evidence="4 5" key="1">
    <citation type="submission" date="2020-08" db="EMBL/GenBank/DDBJ databases">
        <authorList>
            <person name="Liu C."/>
            <person name="Sun Q."/>
        </authorList>
    </citation>
    <scope>NUCLEOTIDE SEQUENCE [LARGE SCALE GENOMIC DNA]</scope>
    <source>
        <strain evidence="4 5">NSJ-45</strain>
    </source>
</reference>
<comment type="cofactor">
    <cofactor evidence="1">
        <name>pyridoxal 5'-phosphate</name>
        <dbReference type="ChEBI" id="CHEBI:597326"/>
    </cofactor>
</comment>
<accession>A0ABR7K4U9</accession>
<name>A0ABR7K4U9_9FIRM</name>
<comment type="caution">
    <text evidence="4">The sequence shown here is derived from an EMBL/GenBank/DDBJ whole genome shotgun (WGS) entry which is preliminary data.</text>
</comment>
<dbReference type="InterPro" id="IPR015422">
    <property type="entry name" value="PyrdxlP-dep_Trfase_small"/>
</dbReference>
<dbReference type="EMBL" id="JACRWD010000002">
    <property type="protein sequence ID" value="MBC6004056.1"/>
    <property type="molecule type" value="Genomic_DNA"/>
</dbReference>
<evidence type="ECO:0000313" key="4">
    <source>
        <dbReference type="EMBL" id="MBC6004056.1"/>
    </source>
</evidence>
<protein>
    <submittedName>
        <fullName evidence="4">Aminotransferase class I/II-fold pyridoxal phosphate-dependent enzyme</fullName>
    </submittedName>
</protein>
<gene>
    <name evidence="4" type="ORF">H8891_09580</name>
</gene>
<evidence type="ECO:0000313" key="5">
    <source>
        <dbReference type="Proteomes" id="UP000611796"/>
    </source>
</evidence>
<dbReference type="PANTHER" id="PTHR42885:SF1">
    <property type="entry name" value="THREONINE-PHOSPHATE DECARBOXYLASE"/>
    <property type="match status" value="1"/>
</dbReference>
<organism evidence="4 5">
    <name type="scientific">Paeniclostridium hominis</name>
    <dbReference type="NCBI Taxonomy" id="2764329"/>
    <lineage>
        <taxon>Bacteria</taxon>
        <taxon>Bacillati</taxon>
        <taxon>Bacillota</taxon>
        <taxon>Clostridia</taxon>
        <taxon>Peptostreptococcales</taxon>
        <taxon>Peptostreptococcaceae</taxon>
        <taxon>Paeniclostridium</taxon>
    </lineage>
</organism>
<dbReference type="Gene3D" id="3.90.1150.10">
    <property type="entry name" value="Aspartate Aminotransferase, domain 1"/>
    <property type="match status" value="1"/>
</dbReference>
<dbReference type="PANTHER" id="PTHR42885">
    <property type="entry name" value="HISTIDINOL-PHOSPHATE AMINOTRANSFERASE-RELATED"/>
    <property type="match status" value="1"/>
</dbReference>
<dbReference type="InterPro" id="IPR015421">
    <property type="entry name" value="PyrdxlP-dep_Trfase_major"/>
</dbReference>
<dbReference type="Pfam" id="PF00155">
    <property type="entry name" value="Aminotran_1_2"/>
    <property type="match status" value="1"/>
</dbReference>
<dbReference type="RefSeq" id="WP_187006264.1">
    <property type="nucleotide sequence ID" value="NZ_JACRWD010000002.1"/>
</dbReference>
<keyword evidence="4" id="KW-0032">Aminotransferase</keyword>
<keyword evidence="5" id="KW-1185">Reference proteome</keyword>
<keyword evidence="2" id="KW-0663">Pyridoxal phosphate</keyword>
<sequence>MSINHGANLYDLSNKLGLNKNELMDFSSNINPLGSSKLAKQAIIDNIDMVSIYPDPSYFNLKTSISNYCHCSSDNILLGSGATELISSFIDIINPKKAVLLSPSYSEYEKELIKVNCHINKYFSKKENLFKVDVNDFINYINSDNHDIVIICNPNNPTGFAFTNEEIRKILENTNTFIMIDETYIEFTNTSKYSSTRLVDDFNKLFVIRGTSKFFGTPGIRLGYGLTSDDLIKESINNKLDLWNINTLASIMGEVMFKDEDFIKNSSQTLTKEREYLLNELSSFDDFMVYHSDGNFILSEIKSKKIKASELRELLIEKHIIIRDCKSFEGLDEYFFRVCTLSHKENEFLIKSLNDIFTKDEE</sequence>
<evidence type="ECO:0000259" key="3">
    <source>
        <dbReference type="Pfam" id="PF00155"/>
    </source>
</evidence>
<feature type="domain" description="Aminotransferase class I/classII large" evidence="3">
    <location>
        <begin position="22"/>
        <end position="352"/>
    </location>
</feature>
<dbReference type="SUPFAM" id="SSF53383">
    <property type="entry name" value="PLP-dependent transferases"/>
    <property type="match status" value="1"/>
</dbReference>
<dbReference type="CDD" id="cd00609">
    <property type="entry name" value="AAT_like"/>
    <property type="match status" value="1"/>
</dbReference>
<keyword evidence="4" id="KW-0808">Transferase</keyword>
<proteinExistence type="predicted"/>
<dbReference type="Proteomes" id="UP000611796">
    <property type="component" value="Unassembled WGS sequence"/>
</dbReference>
<evidence type="ECO:0000256" key="1">
    <source>
        <dbReference type="ARBA" id="ARBA00001933"/>
    </source>
</evidence>
<dbReference type="GO" id="GO:0008483">
    <property type="term" value="F:transaminase activity"/>
    <property type="evidence" value="ECO:0007669"/>
    <property type="project" value="UniProtKB-KW"/>
</dbReference>
<evidence type="ECO:0000256" key="2">
    <source>
        <dbReference type="ARBA" id="ARBA00022898"/>
    </source>
</evidence>